<dbReference type="SUPFAM" id="SSF51556">
    <property type="entry name" value="Metallo-dependent hydrolases"/>
    <property type="match status" value="1"/>
</dbReference>
<dbReference type="SUPFAM" id="SSF51338">
    <property type="entry name" value="Composite domain of metallo-dependent hydrolases"/>
    <property type="match status" value="1"/>
</dbReference>
<dbReference type="Gene3D" id="3.20.20.140">
    <property type="entry name" value="Metal-dependent hydrolases"/>
    <property type="match status" value="1"/>
</dbReference>
<evidence type="ECO:0000259" key="3">
    <source>
        <dbReference type="Pfam" id="PF01979"/>
    </source>
</evidence>
<gene>
    <name evidence="4" type="ORF">R9Z33_09395</name>
</gene>
<dbReference type="Pfam" id="PF01979">
    <property type="entry name" value="Amidohydro_1"/>
    <property type="match status" value="1"/>
</dbReference>
<dbReference type="InterPro" id="IPR050287">
    <property type="entry name" value="MTA/SAH_deaminase"/>
</dbReference>
<dbReference type="PANTHER" id="PTHR43794:SF11">
    <property type="entry name" value="AMIDOHYDROLASE-RELATED DOMAIN-CONTAINING PROTEIN"/>
    <property type="match status" value="1"/>
</dbReference>
<evidence type="ECO:0000313" key="5">
    <source>
        <dbReference type="Proteomes" id="UP001305521"/>
    </source>
</evidence>
<accession>A0ABZ0PMW3</accession>
<keyword evidence="2" id="KW-0378">Hydrolase</keyword>
<evidence type="ECO:0000313" key="4">
    <source>
        <dbReference type="EMBL" id="WPB87073.1"/>
    </source>
</evidence>
<dbReference type="InterPro" id="IPR032466">
    <property type="entry name" value="Metal_Hydrolase"/>
</dbReference>
<dbReference type="RefSeq" id="WP_318651030.1">
    <property type="nucleotide sequence ID" value="NZ_CP137852.1"/>
</dbReference>
<dbReference type="Gene3D" id="2.30.40.10">
    <property type="entry name" value="Urease, subunit C, domain 1"/>
    <property type="match status" value="1"/>
</dbReference>
<evidence type="ECO:0000256" key="2">
    <source>
        <dbReference type="ARBA" id="ARBA00022801"/>
    </source>
</evidence>
<dbReference type="Proteomes" id="UP001305521">
    <property type="component" value="Chromosome"/>
</dbReference>
<dbReference type="EMBL" id="CP137852">
    <property type="protein sequence ID" value="WPB87073.1"/>
    <property type="molecule type" value="Genomic_DNA"/>
</dbReference>
<comment type="similarity">
    <text evidence="1">Belongs to the metallo-dependent hydrolases superfamily. ATZ/TRZ family.</text>
</comment>
<dbReference type="PANTHER" id="PTHR43794">
    <property type="entry name" value="AMINOHYDROLASE SSNA-RELATED"/>
    <property type="match status" value="1"/>
</dbReference>
<protein>
    <submittedName>
        <fullName evidence="4">Amidohydrolase family protein</fullName>
    </submittedName>
</protein>
<proteinExistence type="inferred from homology"/>
<reference evidence="4 5" key="1">
    <citation type="submission" date="2023-11" db="EMBL/GenBank/DDBJ databases">
        <title>Arctic aerobic anoxygenic photoheterotroph Sediminicoccus rosea KRV36 adapts its photosynthesis to long days of polar summer.</title>
        <authorList>
            <person name="Tomasch J."/>
            <person name="Kopejtka K."/>
            <person name="Bily T."/>
            <person name="Gardiner A.T."/>
            <person name="Gardian Z."/>
            <person name="Shivaramu S."/>
            <person name="Koblizek M."/>
            <person name="Engelhardt F."/>
            <person name="Kaftan D."/>
        </authorList>
    </citation>
    <scope>NUCLEOTIDE SEQUENCE [LARGE SCALE GENOMIC DNA]</scope>
    <source>
        <strain evidence="4 5">R-30</strain>
    </source>
</reference>
<dbReference type="InterPro" id="IPR011059">
    <property type="entry name" value="Metal-dep_hydrolase_composite"/>
</dbReference>
<feature type="domain" description="Amidohydrolase-related" evidence="3">
    <location>
        <begin position="63"/>
        <end position="432"/>
    </location>
</feature>
<organism evidence="4 5">
    <name type="scientific">Sediminicoccus rosea</name>
    <dbReference type="NCBI Taxonomy" id="1225128"/>
    <lineage>
        <taxon>Bacteria</taxon>
        <taxon>Pseudomonadati</taxon>
        <taxon>Pseudomonadota</taxon>
        <taxon>Alphaproteobacteria</taxon>
        <taxon>Acetobacterales</taxon>
        <taxon>Roseomonadaceae</taxon>
        <taxon>Sediminicoccus</taxon>
    </lineage>
</organism>
<name>A0ABZ0PMW3_9PROT</name>
<keyword evidence="5" id="KW-1185">Reference proteome</keyword>
<evidence type="ECO:0000256" key="1">
    <source>
        <dbReference type="ARBA" id="ARBA00006745"/>
    </source>
</evidence>
<dbReference type="InterPro" id="IPR006680">
    <property type="entry name" value="Amidohydro-rel"/>
</dbReference>
<sequence length="490" mass="53163">MPQPILLRGVAWAALWDAAQQRQTYGRDLDILIEGGKIASVAPHAGDAPPPEGAEVVDARHMLVMPGLMNIHTHPTTEPAYRGVRDDHGVPEQFMSGLFERSQSMRLDQAGQAAAMRLAYAEMLAAGVTSVVDLSRPFPEWLGIMAESGMRVWAGPGYAAARWGMEAPQTVTWLWNREDAVRQFAAAKAVMKEAEAHACGRLTGIVFPAQIDTVEEEMLRESIAYAAETGRPFTTHISQAVVEIHEMIRRHGETPIQWASRIGLLTPRSILGHAIFVDEHSSIRWHTRTDIGLIADSGASVAHCPSPFARYGEHLQDFGKYRARGINMGFGTDCAPHNLIEEMRLAVILARNADRNLHAADAGSVFHAATVGGADAVGRPDLGRLTPGATADVTLVDLGHPLMQPPRDPVRSLVFHAADRAVRRVIVGGETVWADGKPTRLNVAEAAGILAESQARMLRDAARHDYAGRDGDVIAPLSLSMWHGRNAAVN</sequence>